<evidence type="ECO:0000256" key="3">
    <source>
        <dbReference type="ARBA" id="ARBA00022741"/>
    </source>
</evidence>
<dbReference type="InterPro" id="IPR003593">
    <property type="entry name" value="AAA+_ATPase"/>
</dbReference>
<keyword evidence="3 9" id="KW-0547">Nucleotide-binding</keyword>
<comment type="function">
    <text evidence="9">Involved in targeting and insertion of nascent membrane proteins into the cytoplasmic membrane. Acts as a receptor for the complex formed by the signal recognition particle (SRP) and the ribosome-nascent chain (RNC).</text>
</comment>
<sequence>MIGLWIAIAVVAVLLVVAVVVGLVRYRRRRIKLSAPEPTKTIDRSGGYTASSGISFSQGGTAPPVERIDTTGLPAVGDDATIPRDAPKRPIADVQLPEPPVTEPETPPVADSVAAPPQPAAEPETAPAVEPDITPTTAPPVAEPEATAAPETVAPETTRGSAPVAAPEAPEAPEAPVIEEIAPAEGRLGRLRGRLAKSQNALGRSMLGLLGGGDLDEESWEEVEDTLLIADLGPVVTESVIGALRTQMAAKNVRTEADARAVLREVLMAELRPELDRSIRALPHADKPSVLLVVGVNGTGKTTTVGKLARVLVADGRRVVLGAADTFRAAAADQLQTWGSRVGAEVVRGPEGADPASVAFDAVDHGISAGADVVVIDTAGRLHTKTGLMDELGKVKRVVEKRAAVDEVLLVLDATIGQNSLPQAKVFAEVVDITGVVLTKLDGTAKGGIVFRVQQELGVPVKLVGLGEGPDDLAPFEPAAFVDALLG</sequence>
<evidence type="ECO:0000256" key="2">
    <source>
        <dbReference type="ARBA" id="ARBA00022490"/>
    </source>
</evidence>
<dbReference type="PANTHER" id="PTHR43134:SF1">
    <property type="entry name" value="SIGNAL RECOGNITION PARTICLE RECEPTOR SUBUNIT ALPHA"/>
    <property type="match status" value="1"/>
</dbReference>
<evidence type="ECO:0000259" key="12">
    <source>
        <dbReference type="PROSITE" id="PS00300"/>
    </source>
</evidence>
<dbReference type="EMBL" id="JAHBOM010000004">
    <property type="protein sequence ID" value="MBU8822664.1"/>
    <property type="molecule type" value="Genomic_DNA"/>
</dbReference>
<evidence type="ECO:0000256" key="10">
    <source>
        <dbReference type="SAM" id="MobiDB-lite"/>
    </source>
</evidence>
<dbReference type="SUPFAM" id="SSF52540">
    <property type="entry name" value="P-loop containing nucleoside triphosphate hydrolases"/>
    <property type="match status" value="1"/>
</dbReference>
<feature type="domain" description="SRP54-type proteins GTP-binding" evidence="12">
    <location>
        <begin position="460"/>
        <end position="473"/>
    </location>
</feature>
<comment type="subunit">
    <text evidence="9">Part of the signal recognition particle protein translocation system, which is composed of SRP and FtsY.</text>
</comment>
<comment type="caution">
    <text evidence="13">The sequence shown here is derived from an EMBL/GenBank/DDBJ whole genome shotgun (WGS) entry which is preliminary data.</text>
</comment>
<dbReference type="Gene3D" id="1.20.120.140">
    <property type="entry name" value="Signal recognition particle SRP54, nucleotide-binding domain"/>
    <property type="match status" value="1"/>
</dbReference>
<evidence type="ECO:0000256" key="11">
    <source>
        <dbReference type="SAM" id="Phobius"/>
    </source>
</evidence>
<keyword evidence="1 9" id="KW-1003">Cell membrane</keyword>
<dbReference type="InterPro" id="IPR027417">
    <property type="entry name" value="P-loop_NTPase"/>
</dbReference>
<evidence type="ECO:0000256" key="6">
    <source>
        <dbReference type="ARBA" id="ARBA00023136"/>
    </source>
</evidence>
<gene>
    <name evidence="9 13" type="primary">ftsY</name>
    <name evidence="13" type="ORF">KL859_07195</name>
</gene>
<dbReference type="InterPro" id="IPR000897">
    <property type="entry name" value="SRP54_GTPase_dom"/>
</dbReference>
<feature type="binding site" evidence="9">
    <location>
        <begin position="295"/>
        <end position="302"/>
    </location>
    <ligand>
        <name>GTP</name>
        <dbReference type="ChEBI" id="CHEBI:37565"/>
    </ligand>
</feature>
<feature type="binding site" evidence="9">
    <location>
        <begin position="439"/>
        <end position="442"/>
    </location>
    <ligand>
        <name>GTP</name>
        <dbReference type="ChEBI" id="CHEBI:37565"/>
    </ligand>
</feature>
<dbReference type="Pfam" id="PF02881">
    <property type="entry name" value="SRP54_N"/>
    <property type="match status" value="1"/>
</dbReference>
<accession>A0ABS6HJ07</accession>
<dbReference type="NCBIfam" id="TIGR00064">
    <property type="entry name" value="ftsY"/>
    <property type="match status" value="1"/>
</dbReference>
<dbReference type="InterPro" id="IPR004390">
    <property type="entry name" value="SR_rcpt_FtsY"/>
</dbReference>
<comment type="catalytic activity">
    <reaction evidence="8 9">
        <text>GTP + H2O = GDP + phosphate + H(+)</text>
        <dbReference type="Rhea" id="RHEA:19669"/>
        <dbReference type="ChEBI" id="CHEBI:15377"/>
        <dbReference type="ChEBI" id="CHEBI:15378"/>
        <dbReference type="ChEBI" id="CHEBI:37565"/>
        <dbReference type="ChEBI" id="CHEBI:43474"/>
        <dbReference type="ChEBI" id="CHEBI:58189"/>
        <dbReference type="EC" id="3.6.5.4"/>
    </reaction>
</comment>
<dbReference type="InterPro" id="IPR042101">
    <property type="entry name" value="SRP54_N_sf"/>
</dbReference>
<dbReference type="InterPro" id="IPR013822">
    <property type="entry name" value="Signal_recog_particl_SRP54_hlx"/>
</dbReference>
<feature type="compositionally biased region" description="Basic and acidic residues" evidence="10">
    <location>
        <begin position="81"/>
        <end position="91"/>
    </location>
</feature>
<reference evidence="13 14" key="1">
    <citation type="submission" date="2021-05" db="EMBL/GenBank/DDBJ databases">
        <title>Draft Genome Sequences of Clinical Respiratory Isolates of Mycobacterium goodii Recovered in Ireland.</title>
        <authorList>
            <person name="Flanagan P.R."/>
            <person name="Mok S."/>
            <person name="Roycroft E."/>
            <person name="Rogers T.R."/>
            <person name="Fitzgibbon M."/>
        </authorList>
    </citation>
    <scope>NUCLEOTIDE SEQUENCE [LARGE SCALE GENOMIC DNA]</scope>
    <source>
        <strain evidence="13 14">14IE55</strain>
    </source>
</reference>
<keyword evidence="5 9" id="KW-0342">GTP-binding</keyword>
<keyword evidence="11" id="KW-1133">Transmembrane helix</keyword>
<dbReference type="HAMAP" id="MF_00920">
    <property type="entry name" value="FtsY"/>
    <property type="match status" value="1"/>
</dbReference>
<dbReference type="Gene3D" id="3.40.50.300">
    <property type="entry name" value="P-loop containing nucleotide triphosphate hydrolases"/>
    <property type="match status" value="1"/>
</dbReference>
<feature type="region of interest" description="Disordered" evidence="10">
    <location>
        <begin position="38"/>
        <end position="180"/>
    </location>
</feature>
<evidence type="ECO:0000256" key="5">
    <source>
        <dbReference type="ARBA" id="ARBA00023134"/>
    </source>
</evidence>
<keyword evidence="2 9" id="KW-0963">Cytoplasm</keyword>
<evidence type="ECO:0000256" key="7">
    <source>
        <dbReference type="ARBA" id="ARBA00023170"/>
    </source>
</evidence>
<evidence type="ECO:0000256" key="1">
    <source>
        <dbReference type="ARBA" id="ARBA00022475"/>
    </source>
</evidence>
<dbReference type="SMART" id="SM00963">
    <property type="entry name" value="SRP54_N"/>
    <property type="match status" value="1"/>
</dbReference>
<evidence type="ECO:0000256" key="9">
    <source>
        <dbReference type="HAMAP-Rule" id="MF_00920"/>
    </source>
</evidence>
<feature type="compositionally biased region" description="Polar residues" evidence="10">
    <location>
        <begin position="48"/>
        <end position="60"/>
    </location>
</feature>
<feature type="compositionally biased region" description="Low complexity" evidence="10">
    <location>
        <begin position="143"/>
        <end position="180"/>
    </location>
</feature>
<dbReference type="EC" id="3.6.5.4" evidence="9"/>
<keyword evidence="7 9" id="KW-0675">Receptor</keyword>
<feature type="compositionally biased region" description="Pro residues" evidence="10">
    <location>
        <begin position="97"/>
        <end position="107"/>
    </location>
</feature>
<evidence type="ECO:0000256" key="8">
    <source>
        <dbReference type="ARBA" id="ARBA00048027"/>
    </source>
</evidence>
<keyword evidence="4 9" id="KW-0378">Hydrolase</keyword>
<feature type="transmembrane region" description="Helical" evidence="11">
    <location>
        <begin position="6"/>
        <end position="24"/>
    </location>
</feature>
<feature type="compositionally biased region" description="Low complexity" evidence="10">
    <location>
        <begin position="121"/>
        <end position="136"/>
    </location>
</feature>
<evidence type="ECO:0000313" key="13">
    <source>
        <dbReference type="EMBL" id="MBU8822664.1"/>
    </source>
</evidence>
<comment type="similarity">
    <text evidence="9">Belongs to the GTP-binding SRP family. FtsY subfamily.</text>
</comment>
<protein>
    <recommendedName>
        <fullName evidence="9">Signal recognition particle receptor FtsY</fullName>
        <shortName evidence="9">SRP receptor</shortName>
        <ecNumber evidence="9">3.6.5.4</ecNumber>
    </recommendedName>
</protein>
<dbReference type="Proteomes" id="UP000696413">
    <property type="component" value="Unassembled WGS sequence"/>
</dbReference>
<evidence type="ECO:0000256" key="4">
    <source>
        <dbReference type="ARBA" id="ARBA00022801"/>
    </source>
</evidence>
<keyword evidence="11" id="KW-0812">Transmembrane</keyword>
<evidence type="ECO:0000313" key="14">
    <source>
        <dbReference type="Proteomes" id="UP000696413"/>
    </source>
</evidence>
<dbReference type="SMART" id="SM00962">
    <property type="entry name" value="SRP54"/>
    <property type="match status" value="1"/>
</dbReference>
<keyword evidence="14" id="KW-1185">Reference proteome</keyword>
<dbReference type="InterPro" id="IPR036225">
    <property type="entry name" value="SRP/SRP_N"/>
</dbReference>
<name>A0ABS6HJ07_MYCGD</name>
<organism evidence="13 14">
    <name type="scientific">Mycolicibacterium goodii</name>
    <name type="common">Mycobacterium goodii</name>
    <dbReference type="NCBI Taxonomy" id="134601"/>
    <lineage>
        <taxon>Bacteria</taxon>
        <taxon>Bacillati</taxon>
        <taxon>Actinomycetota</taxon>
        <taxon>Actinomycetes</taxon>
        <taxon>Mycobacteriales</taxon>
        <taxon>Mycobacteriaceae</taxon>
        <taxon>Mycolicibacterium</taxon>
    </lineage>
</organism>
<comment type="subcellular location">
    <subcellularLocation>
        <location evidence="9">Cell membrane</location>
        <topology evidence="9">Peripheral membrane protein</topology>
        <orientation evidence="9">Cytoplasmic side</orientation>
    </subcellularLocation>
    <subcellularLocation>
        <location evidence="9">Cytoplasm</location>
    </subcellularLocation>
</comment>
<dbReference type="SMART" id="SM00382">
    <property type="entry name" value="AAA"/>
    <property type="match status" value="1"/>
</dbReference>
<dbReference type="PROSITE" id="PS00300">
    <property type="entry name" value="SRP54"/>
    <property type="match status" value="1"/>
</dbReference>
<dbReference type="PANTHER" id="PTHR43134">
    <property type="entry name" value="SIGNAL RECOGNITION PARTICLE RECEPTOR SUBUNIT ALPHA"/>
    <property type="match status" value="1"/>
</dbReference>
<dbReference type="CDD" id="cd17874">
    <property type="entry name" value="FtsY"/>
    <property type="match status" value="1"/>
</dbReference>
<keyword evidence="6 9" id="KW-0472">Membrane</keyword>
<proteinExistence type="inferred from homology"/>
<dbReference type="SUPFAM" id="SSF47364">
    <property type="entry name" value="Domain of the SRP/SRP receptor G-proteins"/>
    <property type="match status" value="1"/>
</dbReference>
<feature type="binding site" evidence="9">
    <location>
        <begin position="377"/>
        <end position="381"/>
    </location>
    <ligand>
        <name>GTP</name>
        <dbReference type="ChEBI" id="CHEBI:37565"/>
    </ligand>
</feature>
<dbReference type="Pfam" id="PF00448">
    <property type="entry name" value="SRP54"/>
    <property type="match status" value="1"/>
</dbReference>